<feature type="region of interest" description="Disordered" evidence="1">
    <location>
        <begin position="59"/>
        <end position="91"/>
    </location>
</feature>
<evidence type="ECO:0000256" key="1">
    <source>
        <dbReference type="SAM" id="MobiDB-lite"/>
    </source>
</evidence>
<proteinExistence type="predicted"/>
<dbReference type="Proteomes" id="UP001293254">
    <property type="component" value="Unassembled WGS sequence"/>
</dbReference>
<keyword evidence="4" id="KW-1185">Reference proteome</keyword>
<dbReference type="EMBL" id="JACGWO010000017">
    <property type="protein sequence ID" value="KAK4412232.1"/>
    <property type="molecule type" value="Genomic_DNA"/>
</dbReference>
<reference evidence="3" key="1">
    <citation type="submission" date="2020-06" db="EMBL/GenBank/DDBJ databases">
        <authorList>
            <person name="Li T."/>
            <person name="Hu X."/>
            <person name="Zhang T."/>
            <person name="Song X."/>
            <person name="Zhang H."/>
            <person name="Dai N."/>
            <person name="Sheng W."/>
            <person name="Hou X."/>
            <person name="Wei L."/>
        </authorList>
    </citation>
    <scope>NUCLEOTIDE SEQUENCE</scope>
    <source>
        <strain evidence="3">3651</strain>
        <tissue evidence="3">Leaf</tissue>
    </source>
</reference>
<gene>
    <name evidence="2" type="ORF">Salat_2964500</name>
    <name evidence="3" type="ORF">Salat_2987600</name>
</gene>
<accession>A0AAE1XI96</accession>
<dbReference type="EMBL" id="JACGWO010000016">
    <property type="protein sequence ID" value="KAK4412254.1"/>
    <property type="molecule type" value="Genomic_DNA"/>
</dbReference>
<reference evidence="3" key="2">
    <citation type="journal article" date="2024" name="Plant">
        <title>Genomic evolution and insights into agronomic trait innovations of Sesamum species.</title>
        <authorList>
            <person name="Miao H."/>
            <person name="Wang L."/>
            <person name="Qu L."/>
            <person name="Liu H."/>
            <person name="Sun Y."/>
            <person name="Le M."/>
            <person name="Wang Q."/>
            <person name="Wei S."/>
            <person name="Zheng Y."/>
            <person name="Lin W."/>
            <person name="Duan Y."/>
            <person name="Cao H."/>
            <person name="Xiong S."/>
            <person name="Wang X."/>
            <person name="Wei L."/>
            <person name="Li C."/>
            <person name="Ma Q."/>
            <person name="Ju M."/>
            <person name="Zhao R."/>
            <person name="Li G."/>
            <person name="Mu C."/>
            <person name="Tian Q."/>
            <person name="Mei H."/>
            <person name="Zhang T."/>
            <person name="Gao T."/>
            <person name="Zhang H."/>
        </authorList>
    </citation>
    <scope>NUCLEOTIDE SEQUENCE</scope>
    <source>
        <strain evidence="3">3651</strain>
    </source>
</reference>
<feature type="compositionally biased region" description="Basic and acidic residues" evidence="1">
    <location>
        <begin position="59"/>
        <end position="87"/>
    </location>
</feature>
<evidence type="ECO:0000313" key="2">
    <source>
        <dbReference type="EMBL" id="KAK4412232.1"/>
    </source>
</evidence>
<evidence type="ECO:0000313" key="4">
    <source>
        <dbReference type="Proteomes" id="UP001293254"/>
    </source>
</evidence>
<evidence type="ECO:0000313" key="3">
    <source>
        <dbReference type="EMBL" id="KAK4412254.1"/>
    </source>
</evidence>
<name>A0AAE1XI96_9LAMI</name>
<comment type="caution">
    <text evidence="3">The sequence shown here is derived from an EMBL/GenBank/DDBJ whole genome shotgun (WGS) entry which is preliminary data.</text>
</comment>
<protein>
    <submittedName>
        <fullName evidence="3">Uncharacterized protein</fullName>
    </submittedName>
</protein>
<dbReference type="AlphaFoldDB" id="A0AAE1XI96"/>
<sequence>MPVSRTLNLIFSGHSRFSDFALYYSLLSKGILSILSNPSRFTLLSSVLYTSKKKKSEEVSMDRVRTRRERTDEVAAAKRSDKAEHSKGAPSGNGNFIELTRSYLFFILTRWVLSIMLWSSCGTTADGLATTSDSTTSVQHKSSRKAVADPLLVPNGLVFLRQSRFFFLPSPIELELEVGKSKQSIKTSAVPILIENGPQLEGQVLIRVPLLFEFWFQMKNSSFRLTLSSVQ</sequence>
<organism evidence="3 4">
    <name type="scientific">Sesamum alatum</name>
    <dbReference type="NCBI Taxonomy" id="300844"/>
    <lineage>
        <taxon>Eukaryota</taxon>
        <taxon>Viridiplantae</taxon>
        <taxon>Streptophyta</taxon>
        <taxon>Embryophyta</taxon>
        <taxon>Tracheophyta</taxon>
        <taxon>Spermatophyta</taxon>
        <taxon>Magnoliopsida</taxon>
        <taxon>eudicotyledons</taxon>
        <taxon>Gunneridae</taxon>
        <taxon>Pentapetalae</taxon>
        <taxon>asterids</taxon>
        <taxon>lamiids</taxon>
        <taxon>Lamiales</taxon>
        <taxon>Pedaliaceae</taxon>
        <taxon>Sesamum</taxon>
    </lineage>
</organism>